<organism evidence="2 3">
    <name type="scientific">Phaeodactylibacter xiamenensis</name>
    <dbReference type="NCBI Taxonomy" id="1524460"/>
    <lineage>
        <taxon>Bacteria</taxon>
        <taxon>Pseudomonadati</taxon>
        <taxon>Bacteroidota</taxon>
        <taxon>Saprospiria</taxon>
        <taxon>Saprospirales</taxon>
        <taxon>Haliscomenobacteraceae</taxon>
        <taxon>Phaeodactylibacter</taxon>
    </lineage>
</organism>
<dbReference type="PANTHER" id="PTHR46832:SF1">
    <property type="entry name" value="5'-METHYLTHIOADENOSINE_S-ADENOSYLHOMOCYSTEINE NUCLEOSIDASE"/>
    <property type="match status" value="1"/>
</dbReference>
<feature type="domain" description="Nucleoside phosphorylase" evidence="1">
    <location>
        <begin position="20"/>
        <end position="118"/>
    </location>
</feature>
<proteinExistence type="predicted"/>
<evidence type="ECO:0000259" key="1">
    <source>
        <dbReference type="Pfam" id="PF01048"/>
    </source>
</evidence>
<evidence type="ECO:0000313" key="2">
    <source>
        <dbReference type="EMBL" id="KGE86023.1"/>
    </source>
</evidence>
<dbReference type="Gene3D" id="3.40.50.1580">
    <property type="entry name" value="Nucleoside phosphorylase domain"/>
    <property type="match status" value="1"/>
</dbReference>
<dbReference type="RefSeq" id="WP_044225952.1">
    <property type="nucleotide sequence ID" value="NZ_JBKAGJ010000002.1"/>
</dbReference>
<evidence type="ECO:0000313" key="3">
    <source>
        <dbReference type="Proteomes" id="UP000029736"/>
    </source>
</evidence>
<dbReference type="GO" id="GO:0008782">
    <property type="term" value="F:adenosylhomocysteine nucleosidase activity"/>
    <property type="evidence" value="ECO:0007669"/>
    <property type="project" value="TreeGrafter"/>
</dbReference>
<dbReference type="InterPro" id="IPR000845">
    <property type="entry name" value="Nucleoside_phosphorylase_d"/>
</dbReference>
<dbReference type="PANTHER" id="PTHR46832">
    <property type="entry name" value="5'-METHYLTHIOADENOSINE/S-ADENOSYLHOMOCYSTEINE NUCLEOSIDASE"/>
    <property type="match status" value="1"/>
</dbReference>
<dbReference type="AlphaFoldDB" id="A0A098S2I9"/>
<keyword evidence="3" id="KW-1185">Reference proteome</keyword>
<reference evidence="2 3" key="1">
    <citation type="journal article" date="2014" name="Int. J. Syst. Evol. Microbiol.">
        <title>Phaeodactylibacter xiamenensis gen. nov., sp. nov., a member of the family Saprospiraceae isolated from the marine alga Phaeodactylum tricornutum.</title>
        <authorList>
            <person name="Chen Z.Jr."/>
            <person name="Lei X."/>
            <person name="Lai Q."/>
            <person name="Li Y."/>
            <person name="Zhang B."/>
            <person name="Zhang J."/>
            <person name="Zhang H."/>
            <person name="Yang L."/>
            <person name="Zheng W."/>
            <person name="Tian Y."/>
            <person name="Yu Z."/>
            <person name="Xu H.Jr."/>
            <person name="Zheng T."/>
        </authorList>
    </citation>
    <scope>NUCLEOTIDE SEQUENCE [LARGE SCALE GENOMIC DNA]</scope>
    <source>
        <strain evidence="2 3">KD52</strain>
    </source>
</reference>
<dbReference type="OrthoDB" id="9792278at2"/>
<dbReference type="Proteomes" id="UP000029736">
    <property type="component" value="Unassembled WGS sequence"/>
</dbReference>
<dbReference type="EMBL" id="JPOS01000082">
    <property type="protein sequence ID" value="KGE86023.1"/>
    <property type="molecule type" value="Genomic_DNA"/>
</dbReference>
<dbReference type="GO" id="GO:0005829">
    <property type="term" value="C:cytosol"/>
    <property type="evidence" value="ECO:0007669"/>
    <property type="project" value="TreeGrafter"/>
</dbReference>
<dbReference type="Pfam" id="PF01048">
    <property type="entry name" value="PNP_UDP_1"/>
    <property type="match status" value="1"/>
</dbReference>
<protein>
    <recommendedName>
        <fullName evidence="1">Nucleoside phosphorylase domain-containing protein</fullName>
    </recommendedName>
</protein>
<accession>A0A098S2I9</accession>
<dbReference type="GO" id="GO:0019284">
    <property type="term" value="P:L-methionine salvage from S-adenosylmethionine"/>
    <property type="evidence" value="ECO:0007669"/>
    <property type="project" value="TreeGrafter"/>
</dbReference>
<dbReference type="SUPFAM" id="SSF53167">
    <property type="entry name" value="Purine and uridine phosphorylases"/>
    <property type="match status" value="1"/>
</dbReference>
<sequence>MNITNRLWIEKAEQQALQKTWKLDLPPSAASTPKVFFGPVASGDKVLQSNTAPLAQMLRERFNDAIALEMEAYAFLYAASKYPTVDTLMIRGIADRLEDKVDANANNSRELAVANAAVFLKCLLEKNPKWIPVIPLGVYSRNLAWVVFSVGALITGVLVFPDLQKPVVTLGAFPMATEVLERDTIKAEPINKTERTAVLKTKAEPVVSRDTTALLEEVEELKSDTTINFAEATTDNVKPDSIRTAPPPLPTDEKPEDEKLFLYKIYVFNSAGRRIPGASYIIDGEPALRVGNKFRLSAGKHELEIIAGQQPPFRTIINVPSRDNGQTIINWEF</sequence>
<dbReference type="STRING" id="1524460.IX84_23025"/>
<dbReference type="GO" id="GO:0009116">
    <property type="term" value="P:nucleoside metabolic process"/>
    <property type="evidence" value="ECO:0007669"/>
    <property type="project" value="InterPro"/>
</dbReference>
<dbReference type="InterPro" id="IPR035994">
    <property type="entry name" value="Nucleoside_phosphorylase_sf"/>
</dbReference>
<comment type="caution">
    <text evidence="2">The sequence shown here is derived from an EMBL/GenBank/DDBJ whole genome shotgun (WGS) entry which is preliminary data.</text>
</comment>
<name>A0A098S2I9_9BACT</name>
<gene>
    <name evidence="2" type="ORF">IX84_23025</name>
</gene>
<dbReference type="GO" id="GO:0008930">
    <property type="term" value="F:methylthioadenosine nucleosidase activity"/>
    <property type="evidence" value="ECO:0007669"/>
    <property type="project" value="TreeGrafter"/>
</dbReference>